<dbReference type="InterPro" id="IPR051011">
    <property type="entry name" value="Metal_resp_trans_reg"/>
</dbReference>
<evidence type="ECO:0000256" key="1">
    <source>
        <dbReference type="ARBA" id="ARBA00023015"/>
    </source>
</evidence>
<feature type="domain" description="HTH arsR-type" evidence="4">
    <location>
        <begin position="3"/>
        <end position="97"/>
    </location>
</feature>
<dbReference type="SMART" id="SM00418">
    <property type="entry name" value="HTH_ARSR"/>
    <property type="match status" value="1"/>
</dbReference>
<evidence type="ECO:0000313" key="6">
    <source>
        <dbReference type="Proteomes" id="UP000270678"/>
    </source>
</evidence>
<dbReference type="NCBIfam" id="NF033788">
    <property type="entry name" value="HTH_metalloreg"/>
    <property type="match status" value="1"/>
</dbReference>
<dbReference type="AlphaFoldDB" id="A0A3Q9ICA1"/>
<dbReference type="RefSeq" id="WP_126998228.1">
    <property type="nucleotide sequence ID" value="NZ_CP034346.1"/>
</dbReference>
<dbReference type="PANTHER" id="PTHR43132:SF2">
    <property type="entry name" value="ARSENICAL RESISTANCE OPERON REPRESSOR ARSR-RELATED"/>
    <property type="match status" value="1"/>
</dbReference>
<dbReference type="SUPFAM" id="SSF46785">
    <property type="entry name" value="Winged helix' DNA-binding domain"/>
    <property type="match status" value="1"/>
</dbReference>
<dbReference type="PANTHER" id="PTHR43132">
    <property type="entry name" value="ARSENICAL RESISTANCE OPERON REPRESSOR ARSR-RELATED"/>
    <property type="match status" value="1"/>
</dbReference>
<evidence type="ECO:0000256" key="3">
    <source>
        <dbReference type="ARBA" id="ARBA00023163"/>
    </source>
</evidence>
<dbReference type="EMBL" id="CP034346">
    <property type="protein sequence ID" value="AZS15022.1"/>
    <property type="molecule type" value="Genomic_DNA"/>
</dbReference>
<dbReference type="KEGG" id="plut:EI981_11485"/>
<dbReference type="InterPro" id="IPR011991">
    <property type="entry name" value="ArsR-like_HTH"/>
</dbReference>
<proteinExistence type="predicted"/>
<dbReference type="PROSITE" id="PS50987">
    <property type="entry name" value="HTH_ARSR_2"/>
    <property type="match status" value="1"/>
</dbReference>
<name>A0A3Q9ICA1_9BACL</name>
<keyword evidence="6" id="KW-1185">Reference proteome</keyword>
<reference evidence="6" key="1">
    <citation type="submission" date="2018-12" db="EMBL/GenBank/DDBJ databases">
        <title>Complete genome sequence of Paenibacillus sp. MBLB1234.</title>
        <authorList>
            <person name="Nam Y.-D."/>
            <person name="Kang J."/>
            <person name="Chung W.-H."/>
            <person name="Park Y.S."/>
        </authorList>
    </citation>
    <scope>NUCLEOTIDE SEQUENCE [LARGE SCALE GENOMIC DNA]</scope>
    <source>
        <strain evidence="6">MBLB1234</strain>
    </source>
</reference>
<dbReference type="OrthoDB" id="9802016at2"/>
<dbReference type="InterPro" id="IPR036388">
    <property type="entry name" value="WH-like_DNA-bd_sf"/>
</dbReference>
<keyword evidence="3" id="KW-0804">Transcription</keyword>
<dbReference type="CDD" id="cd00090">
    <property type="entry name" value="HTH_ARSR"/>
    <property type="match status" value="1"/>
</dbReference>
<evidence type="ECO:0000256" key="2">
    <source>
        <dbReference type="ARBA" id="ARBA00023125"/>
    </source>
</evidence>
<keyword evidence="2" id="KW-0238">DNA-binding</keyword>
<gene>
    <name evidence="5" type="ORF">EI981_11485</name>
</gene>
<protein>
    <submittedName>
        <fullName evidence="5">ArsR family transcriptional regulator</fullName>
    </submittedName>
</protein>
<dbReference type="Gene3D" id="1.10.10.10">
    <property type="entry name" value="Winged helix-like DNA-binding domain superfamily/Winged helix DNA-binding domain"/>
    <property type="match status" value="1"/>
</dbReference>
<accession>A0A3Q9ICA1</accession>
<keyword evidence="1" id="KW-0805">Transcription regulation</keyword>
<dbReference type="InterPro" id="IPR001845">
    <property type="entry name" value="HTH_ArsR_DNA-bd_dom"/>
</dbReference>
<evidence type="ECO:0000259" key="4">
    <source>
        <dbReference type="PROSITE" id="PS50987"/>
    </source>
</evidence>
<dbReference type="InterPro" id="IPR036390">
    <property type="entry name" value="WH_DNA-bd_sf"/>
</dbReference>
<dbReference type="GO" id="GO:0003677">
    <property type="term" value="F:DNA binding"/>
    <property type="evidence" value="ECO:0007669"/>
    <property type="project" value="UniProtKB-KW"/>
</dbReference>
<dbReference type="Pfam" id="PF12840">
    <property type="entry name" value="HTH_20"/>
    <property type="match status" value="1"/>
</dbReference>
<dbReference type="PRINTS" id="PR00778">
    <property type="entry name" value="HTHARSR"/>
</dbReference>
<evidence type="ECO:0000313" key="5">
    <source>
        <dbReference type="EMBL" id="AZS15022.1"/>
    </source>
</evidence>
<dbReference type="GO" id="GO:0003700">
    <property type="term" value="F:DNA-binding transcription factor activity"/>
    <property type="evidence" value="ECO:0007669"/>
    <property type="project" value="InterPro"/>
</dbReference>
<sequence length="97" mass="11106">MDNNFKAYTQAAEILKALAHPVRLCIIRGLMEKKQCNVSYMQECLDLPQSTVSQHLQKLRSAGIVEAERNGLEINYRIADEKIRKLVTALFEEEQQA</sequence>
<organism evidence="5 6">
    <name type="scientific">Paenibacillus lutimineralis</name>
    <dbReference type="NCBI Taxonomy" id="2707005"/>
    <lineage>
        <taxon>Bacteria</taxon>
        <taxon>Bacillati</taxon>
        <taxon>Bacillota</taxon>
        <taxon>Bacilli</taxon>
        <taxon>Bacillales</taxon>
        <taxon>Paenibacillaceae</taxon>
        <taxon>Paenibacillus</taxon>
    </lineage>
</organism>
<dbReference type="Proteomes" id="UP000270678">
    <property type="component" value="Chromosome"/>
</dbReference>